<evidence type="ECO:0000313" key="2">
    <source>
        <dbReference type="EMBL" id="MEN3227050.1"/>
    </source>
</evidence>
<protein>
    <submittedName>
        <fullName evidence="2">DUF262 domain-containing protein</fullName>
    </submittedName>
</protein>
<gene>
    <name evidence="2" type="ORF">PUR21_05130</name>
</gene>
<accession>A0ABU9Z7B4</accession>
<name>A0ABU9Z7B4_9HYPH</name>
<reference evidence="2 3" key="1">
    <citation type="journal article" date="2023" name="PLoS ONE">
        <title>Complete genome assembly of Hawai'i environmental nontuberculous mycobacteria reveals unexpected co-isolation with methylobacteria.</title>
        <authorList>
            <person name="Hendrix J."/>
            <person name="Epperson L.E."/>
            <person name="Tong E.I."/>
            <person name="Chan Y.L."/>
            <person name="Hasan N.A."/>
            <person name="Dawrs S.N."/>
            <person name="Norton G.J."/>
            <person name="Virdi R."/>
            <person name="Crooks J.L."/>
            <person name="Chan E.D."/>
            <person name="Honda J.R."/>
            <person name="Strong M."/>
        </authorList>
    </citation>
    <scope>NUCLEOTIDE SEQUENCE [LARGE SCALE GENOMIC DNA]</scope>
    <source>
        <strain evidence="2 3">NJH_HI01</strain>
    </source>
</reference>
<feature type="domain" description="GmrSD restriction endonucleases N-terminal" evidence="1">
    <location>
        <begin position="45"/>
        <end position="183"/>
    </location>
</feature>
<dbReference type="EMBL" id="JAQYXL010000001">
    <property type="protein sequence ID" value="MEN3227050.1"/>
    <property type="molecule type" value="Genomic_DNA"/>
</dbReference>
<organism evidence="2 3">
    <name type="scientific">Methylorubrum rhodesianum</name>
    <dbReference type="NCBI Taxonomy" id="29427"/>
    <lineage>
        <taxon>Bacteria</taxon>
        <taxon>Pseudomonadati</taxon>
        <taxon>Pseudomonadota</taxon>
        <taxon>Alphaproteobacteria</taxon>
        <taxon>Hyphomicrobiales</taxon>
        <taxon>Methylobacteriaceae</taxon>
        <taxon>Methylorubrum</taxon>
    </lineage>
</organism>
<keyword evidence="3" id="KW-1185">Reference proteome</keyword>
<dbReference type="PANTHER" id="PTHR39639">
    <property type="entry name" value="CHROMOSOME 16, WHOLE GENOME SHOTGUN SEQUENCE"/>
    <property type="match status" value="1"/>
</dbReference>
<dbReference type="PANTHER" id="PTHR39639:SF1">
    <property type="entry name" value="DUF262 DOMAIN-CONTAINING PROTEIN"/>
    <property type="match status" value="1"/>
</dbReference>
<dbReference type="Pfam" id="PF03235">
    <property type="entry name" value="GmrSD_N"/>
    <property type="match status" value="1"/>
</dbReference>
<comment type="caution">
    <text evidence="2">The sequence shown here is derived from an EMBL/GenBank/DDBJ whole genome shotgun (WGS) entry which is preliminary data.</text>
</comment>
<evidence type="ECO:0000313" key="3">
    <source>
        <dbReference type="Proteomes" id="UP001404845"/>
    </source>
</evidence>
<dbReference type="InterPro" id="IPR004919">
    <property type="entry name" value="GmrSD_N"/>
</dbReference>
<dbReference type="Proteomes" id="UP001404845">
    <property type="component" value="Unassembled WGS sequence"/>
</dbReference>
<proteinExistence type="predicted"/>
<sequence length="367" mass="41784">MKTKEEVEEAERQIRTVQQVVDYTVREYPVEVLVEKHLTGEKTAQNEIFVPDYQRDLVWEDKRQAKFIESLLIGLPVPYLFVADVGNEDPELEGRLEIVDGTQRIRTLARFLTGELVLDGLEKLPGLNGFRFGDLPASRQRRFGRITLRLIELTEKADEETRRDMFDRINTGPVRLNDMESRRGRMPGPFVDLVREVARQEPFKTLAPLSEAAEKRFEREELAARFFAYMDDYTSFGQTDAGKVVSMFVDDYAKRTNATMIAEGPGGPTEMRLREAWDAMIRFVAHALPHGFRKSPSAMSTPRVRFEAIAVGAALAMKADPALPGARDLWSHLSSTAFRELTTSDAANNRSRVTGRIEFVRDRLLGR</sequence>
<evidence type="ECO:0000259" key="1">
    <source>
        <dbReference type="Pfam" id="PF03235"/>
    </source>
</evidence>
<dbReference type="RefSeq" id="WP_200671323.1">
    <property type="nucleotide sequence ID" value="NZ_JACWCW010000060.1"/>
</dbReference>